<name>A0A7K6QZ83_9PASS</name>
<comment type="pathway">
    <text evidence="1">Protein modification; protein ubiquitination.</text>
</comment>
<feature type="non-terminal residue" evidence="7">
    <location>
        <position position="1"/>
    </location>
</feature>
<dbReference type="Pfam" id="PF12796">
    <property type="entry name" value="Ank_2"/>
    <property type="match status" value="1"/>
</dbReference>
<evidence type="ECO:0000313" key="8">
    <source>
        <dbReference type="Proteomes" id="UP000580879"/>
    </source>
</evidence>
<feature type="repeat" description="ANK" evidence="4">
    <location>
        <begin position="122"/>
        <end position="154"/>
    </location>
</feature>
<evidence type="ECO:0000256" key="1">
    <source>
        <dbReference type="ARBA" id="ARBA00004906"/>
    </source>
</evidence>
<evidence type="ECO:0000256" key="3">
    <source>
        <dbReference type="ARBA" id="ARBA00023043"/>
    </source>
</evidence>
<keyword evidence="8" id="KW-1185">Reference proteome</keyword>
<dbReference type="PROSITE" id="PS50088">
    <property type="entry name" value="ANK_REPEAT"/>
    <property type="match status" value="2"/>
</dbReference>
<dbReference type="PROSITE" id="PS50297">
    <property type="entry name" value="ANK_REP_REGION"/>
    <property type="match status" value="2"/>
</dbReference>
<evidence type="ECO:0000256" key="4">
    <source>
        <dbReference type="PROSITE-ProRule" id="PRU00023"/>
    </source>
</evidence>
<dbReference type="AlphaFoldDB" id="A0A7K6QZ83"/>
<dbReference type="UniPathway" id="UPA00143"/>
<dbReference type="EMBL" id="VZRZ01006039">
    <property type="protein sequence ID" value="NWW78774.1"/>
    <property type="molecule type" value="Genomic_DNA"/>
</dbReference>
<dbReference type="Proteomes" id="UP000580879">
    <property type="component" value="Unassembled WGS sequence"/>
</dbReference>
<dbReference type="InterPro" id="IPR036770">
    <property type="entry name" value="Ankyrin_rpt-contain_sf"/>
</dbReference>
<organism evidence="7 8">
    <name type="scientific">Climacteris rufus</name>
    <name type="common">rufous treecreeper</name>
    <dbReference type="NCBI Taxonomy" id="47695"/>
    <lineage>
        <taxon>Eukaryota</taxon>
        <taxon>Metazoa</taxon>
        <taxon>Chordata</taxon>
        <taxon>Craniata</taxon>
        <taxon>Vertebrata</taxon>
        <taxon>Euteleostomi</taxon>
        <taxon>Archelosauria</taxon>
        <taxon>Archosauria</taxon>
        <taxon>Dinosauria</taxon>
        <taxon>Saurischia</taxon>
        <taxon>Theropoda</taxon>
        <taxon>Coelurosauria</taxon>
        <taxon>Aves</taxon>
        <taxon>Neognathae</taxon>
        <taxon>Neoaves</taxon>
        <taxon>Telluraves</taxon>
        <taxon>Australaves</taxon>
        <taxon>Passeriformes</taxon>
        <taxon>Climacteridae</taxon>
        <taxon>Climacteris</taxon>
    </lineage>
</organism>
<dbReference type="OrthoDB" id="366390at2759"/>
<proteinExistence type="predicted"/>
<dbReference type="GO" id="GO:0061629">
    <property type="term" value="F:RNA polymerase II-specific DNA-binding transcription factor binding"/>
    <property type="evidence" value="ECO:0007669"/>
    <property type="project" value="TreeGrafter"/>
</dbReference>
<feature type="repeat" description="ANK" evidence="4">
    <location>
        <begin position="90"/>
        <end position="122"/>
    </location>
</feature>
<dbReference type="Gene3D" id="1.25.40.20">
    <property type="entry name" value="Ankyrin repeat-containing domain"/>
    <property type="match status" value="2"/>
</dbReference>
<dbReference type="SMART" id="SM00248">
    <property type="entry name" value="ANK"/>
    <property type="match status" value="4"/>
</dbReference>
<evidence type="ECO:0000313" key="7">
    <source>
        <dbReference type="EMBL" id="NWW78774.1"/>
    </source>
</evidence>
<feature type="non-terminal residue" evidence="7">
    <location>
        <position position="405"/>
    </location>
</feature>
<gene>
    <name evidence="7" type="primary">Asb18</name>
    <name evidence="7" type="ORF">CLIRUF_R11706</name>
</gene>
<dbReference type="InterPro" id="IPR001496">
    <property type="entry name" value="SOCS_box"/>
</dbReference>
<comment type="caution">
    <text evidence="7">The sequence shown here is derived from an EMBL/GenBank/DDBJ whole genome shotgun (WGS) entry which is preliminary data.</text>
</comment>
<feature type="region of interest" description="Disordered" evidence="5">
    <location>
        <begin position="184"/>
        <end position="215"/>
    </location>
</feature>
<dbReference type="GO" id="GO:0035556">
    <property type="term" value="P:intracellular signal transduction"/>
    <property type="evidence" value="ECO:0007669"/>
    <property type="project" value="InterPro"/>
</dbReference>
<dbReference type="CDD" id="cd03723">
    <property type="entry name" value="SOCS_ASB4_ASB18"/>
    <property type="match status" value="1"/>
</dbReference>
<dbReference type="GO" id="GO:0016567">
    <property type="term" value="P:protein ubiquitination"/>
    <property type="evidence" value="ECO:0007669"/>
    <property type="project" value="UniProtKB-UniPathway"/>
</dbReference>
<dbReference type="InterPro" id="IPR036036">
    <property type="entry name" value="SOCS_box-like_dom_sf"/>
</dbReference>
<dbReference type="SMART" id="SM00253">
    <property type="entry name" value="SOCS"/>
    <property type="match status" value="1"/>
</dbReference>
<dbReference type="GO" id="GO:0005634">
    <property type="term" value="C:nucleus"/>
    <property type="evidence" value="ECO:0007669"/>
    <property type="project" value="TreeGrafter"/>
</dbReference>
<sequence>MSEVPGTGTGKLRISSKLDSEHPLPARAPIARFYTALVTGDLRSLRVLTDQYHQDVNLVFEISKNELEWQVKSQASYGLSGLWALEERRELSTPLCLAARHGHPDCLRHLLRRGAQPNLAPGGQGPLHEACLGGHSDCVELLLEYRADPNLRSNEGTAPLHLCTTPGSLGHCPNHPCPHQVTVSPSPNPWVPQPQHDFHPPPTPSPSSIHPGPTGLPPSRRCARLLLRHGAAVELPSEAEGDRALHLARLLLRRGADANAIDYDGVSPLGCALQGAASRAELRPHRTVQLLLNHGSHRIWPAAFVKVLTSCAAVPEVMEVLFNSYSHIPVSQEWVKAVPEELFQEHQPFYESLFQLAGTVRCLQHLCRSALRTHFGSKCHSLIPLLPVPKALRDYLLLEPEGVVL</sequence>
<dbReference type="SUPFAM" id="SSF158235">
    <property type="entry name" value="SOCS box-like"/>
    <property type="match status" value="1"/>
</dbReference>
<dbReference type="PROSITE" id="PS50225">
    <property type="entry name" value="SOCS"/>
    <property type="match status" value="1"/>
</dbReference>
<dbReference type="SMART" id="SM00969">
    <property type="entry name" value="SOCS_box"/>
    <property type="match status" value="1"/>
</dbReference>
<keyword evidence="3 4" id="KW-0040">ANK repeat</keyword>
<keyword evidence="2" id="KW-0677">Repeat</keyword>
<evidence type="ECO:0000256" key="2">
    <source>
        <dbReference type="ARBA" id="ARBA00022737"/>
    </source>
</evidence>
<dbReference type="PANTHER" id="PTHR24126">
    <property type="entry name" value="ANKYRIN REPEAT, PH AND SEC7 DOMAIN CONTAINING PROTEIN SECG-RELATED"/>
    <property type="match status" value="1"/>
</dbReference>
<dbReference type="InterPro" id="IPR002110">
    <property type="entry name" value="Ankyrin_rpt"/>
</dbReference>
<dbReference type="GO" id="GO:0006357">
    <property type="term" value="P:regulation of transcription by RNA polymerase II"/>
    <property type="evidence" value="ECO:0007669"/>
    <property type="project" value="TreeGrafter"/>
</dbReference>
<accession>A0A7K6QZ83</accession>
<evidence type="ECO:0000256" key="5">
    <source>
        <dbReference type="SAM" id="MobiDB-lite"/>
    </source>
</evidence>
<dbReference type="Pfam" id="PF07525">
    <property type="entry name" value="SOCS_box"/>
    <property type="match status" value="1"/>
</dbReference>
<dbReference type="SUPFAM" id="SSF48403">
    <property type="entry name" value="Ankyrin repeat"/>
    <property type="match status" value="1"/>
</dbReference>
<feature type="domain" description="SOCS box" evidence="6">
    <location>
        <begin position="360"/>
        <end position="396"/>
    </location>
</feature>
<reference evidence="7 8" key="1">
    <citation type="submission" date="2019-09" db="EMBL/GenBank/DDBJ databases">
        <title>Bird 10,000 Genomes (B10K) Project - Family phase.</title>
        <authorList>
            <person name="Zhang G."/>
        </authorList>
    </citation>
    <scope>NUCLEOTIDE SEQUENCE [LARGE SCALE GENOMIC DNA]</scope>
    <source>
        <strain evidence="7">B10K-DU-029-53</strain>
    </source>
</reference>
<dbReference type="Gene3D" id="1.10.750.20">
    <property type="entry name" value="SOCS box"/>
    <property type="match status" value="1"/>
</dbReference>
<protein>
    <submittedName>
        <fullName evidence="7">ASB18 protein</fullName>
    </submittedName>
</protein>
<evidence type="ECO:0000259" key="6">
    <source>
        <dbReference type="PROSITE" id="PS50225"/>
    </source>
</evidence>
<dbReference type="PANTHER" id="PTHR24126:SF68">
    <property type="entry name" value="ANKYRIN REPEAT AND SOCS BOX CONTAINING 18"/>
    <property type="match status" value="1"/>
</dbReference>